<dbReference type="OrthoDB" id="2194872at2759"/>
<organism evidence="1 2">
    <name type="scientific">Enterospora canceri</name>
    <dbReference type="NCBI Taxonomy" id="1081671"/>
    <lineage>
        <taxon>Eukaryota</taxon>
        <taxon>Fungi</taxon>
        <taxon>Fungi incertae sedis</taxon>
        <taxon>Microsporidia</taxon>
        <taxon>Enterocytozoonidae</taxon>
        <taxon>Enterospora</taxon>
    </lineage>
</organism>
<dbReference type="EMBL" id="LWDP01000048">
    <property type="protein sequence ID" value="ORD93787.1"/>
    <property type="molecule type" value="Genomic_DNA"/>
</dbReference>
<dbReference type="VEuPathDB" id="MicrosporidiaDB:ECANGB1_1556"/>
<sequence length="75" mass="8603">MEKINDILDLLDKIENTVANGGSDDLNRELEKMYAYYALDLEICKLTNKNSSEAKNGLRKVQGLMKQHNYKKPVD</sequence>
<accession>A0A1Y1S5U0</accession>
<evidence type="ECO:0000313" key="2">
    <source>
        <dbReference type="Proteomes" id="UP000192639"/>
    </source>
</evidence>
<gene>
    <name evidence="1" type="ORF">ECANGB1_1556</name>
</gene>
<comment type="caution">
    <text evidence="1">The sequence shown here is derived from an EMBL/GenBank/DDBJ whole genome shotgun (WGS) entry which is preliminary data.</text>
</comment>
<name>A0A1Y1S5U0_9MICR</name>
<dbReference type="AlphaFoldDB" id="A0A1Y1S5U0"/>
<proteinExistence type="predicted"/>
<reference evidence="1 2" key="1">
    <citation type="journal article" date="2017" name="Environ. Microbiol.">
        <title>Decay of the glycolytic pathway and adaptation to intranuclear parasitism within Enterocytozoonidae microsporidia.</title>
        <authorList>
            <person name="Wiredu Boakye D."/>
            <person name="Jaroenlak P."/>
            <person name="Prachumwat A."/>
            <person name="Williams T.A."/>
            <person name="Bateman K.S."/>
            <person name="Itsathitphaisarn O."/>
            <person name="Sritunyalucksana K."/>
            <person name="Paszkiewicz K.H."/>
            <person name="Moore K.A."/>
            <person name="Stentiford G.D."/>
            <person name="Williams B.A."/>
        </authorList>
    </citation>
    <scope>NUCLEOTIDE SEQUENCE [LARGE SCALE GENOMIC DNA]</scope>
    <source>
        <strain evidence="1 2">GB1</strain>
    </source>
</reference>
<keyword evidence="2" id="KW-1185">Reference proteome</keyword>
<protein>
    <submittedName>
        <fullName evidence="1">Uncharacterized protein</fullName>
    </submittedName>
</protein>
<dbReference type="Proteomes" id="UP000192639">
    <property type="component" value="Unassembled WGS sequence"/>
</dbReference>
<evidence type="ECO:0000313" key="1">
    <source>
        <dbReference type="EMBL" id="ORD93787.1"/>
    </source>
</evidence>